<comment type="cofactor">
    <cofactor evidence="2">
        <name>Mg(2+)</name>
        <dbReference type="ChEBI" id="CHEBI:18420"/>
    </cofactor>
</comment>
<evidence type="ECO:0000256" key="11">
    <source>
        <dbReference type="ARBA" id="ARBA00038345"/>
    </source>
</evidence>
<reference evidence="17 18" key="1">
    <citation type="submission" date="2019-10" db="EMBL/GenBank/DDBJ databases">
        <title>Alkaliphilus serpentinus sp. nov. and Alkaliphilus pronyensis sp. nov., two novel anaerobic alkaliphilic species isolated from the serpentinized-hosted hydrothermal field of the Prony Bay (New Caledonia).</title>
        <authorList>
            <person name="Postec A."/>
        </authorList>
    </citation>
    <scope>NUCLEOTIDE SEQUENCE [LARGE SCALE GENOMIC DNA]</scope>
    <source>
        <strain evidence="17 18">LacT</strain>
    </source>
</reference>
<dbReference type="GO" id="GO:0009113">
    <property type="term" value="P:purine nucleobase biosynthetic process"/>
    <property type="evidence" value="ECO:0007669"/>
    <property type="project" value="InterPro"/>
</dbReference>
<keyword evidence="18" id="KW-1185">Reference proteome</keyword>
<gene>
    <name evidence="14 17" type="primary">purD</name>
    <name evidence="17" type="ORF">F8153_03330</name>
</gene>
<dbReference type="InterPro" id="IPR000115">
    <property type="entry name" value="PRibGlycinamide_synth"/>
</dbReference>
<dbReference type="PROSITE" id="PS00184">
    <property type="entry name" value="GARS"/>
    <property type="match status" value="1"/>
</dbReference>
<proteinExistence type="inferred from homology"/>
<comment type="caution">
    <text evidence="17">The sequence shown here is derived from an EMBL/GenBank/DDBJ whole genome shotgun (WGS) entry which is preliminary data.</text>
</comment>
<dbReference type="SUPFAM" id="SSF52440">
    <property type="entry name" value="PreATP-grasp domain"/>
    <property type="match status" value="1"/>
</dbReference>
<organism evidence="17 18">
    <name type="scientific">Alkaliphilus serpentinus</name>
    <dbReference type="NCBI Taxonomy" id="1482731"/>
    <lineage>
        <taxon>Bacteria</taxon>
        <taxon>Bacillati</taxon>
        <taxon>Bacillota</taxon>
        <taxon>Clostridia</taxon>
        <taxon>Peptostreptococcales</taxon>
        <taxon>Natronincolaceae</taxon>
        <taxon>Alkaliphilus</taxon>
    </lineage>
</organism>
<keyword evidence="9 15" id="KW-0067">ATP-binding</keyword>
<evidence type="ECO:0000313" key="18">
    <source>
        <dbReference type="Proteomes" id="UP000465601"/>
    </source>
</evidence>
<dbReference type="RefSeq" id="WP_151864941.1">
    <property type="nucleotide sequence ID" value="NZ_WBZB01000011.1"/>
</dbReference>
<protein>
    <recommendedName>
        <fullName evidence="4 14">Phosphoribosylamine--glycine ligase</fullName>
        <ecNumber evidence="4 14">6.3.4.13</ecNumber>
    </recommendedName>
    <alternativeName>
        <fullName evidence="14">GARS</fullName>
    </alternativeName>
    <alternativeName>
        <fullName evidence="12 14">Glycinamide ribonucleotide synthetase</fullName>
    </alternativeName>
    <alternativeName>
        <fullName evidence="13 14">Phosphoribosylglycinamide synthetase</fullName>
    </alternativeName>
</protein>
<dbReference type="GO" id="GO:0004637">
    <property type="term" value="F:phosphoribosylamine-glycine ligase activity"/>
    <property type="evidence" value="ECO:0007669"/>
    <property type="project" value="UniProtKB-UniRule"/>
</dbReference>
<comment type="similarity">
    <text evidence="11 14">Belongs to the GARS family.</text>
</comment>
<dbReference type="InterPro" id="IPR020560">
    <property type="entry name" value="PRibGlycinamide_synth_C-dom"/>
</dbReference>
<evidence type="ECO:0000256" key="7">
    <source>
        <dbReference type="ARBA" id="ARBA00022741"/>
    </source>
</evidence>
<evidence type="ECO:0000256" key="5">
    <source>
        <dbReference type="ARBA" id="ARBA00022598"/>
    </source>
</evidence>
<dbReference type="InterPro" id="IPR016185">
    <property type="entry name" value="PreATP-grasp_dom_sf"/>
</dbReference>
<evidence type="ECO:0000313" key="17">
    <source>
        <dbReference type="EMBL" id="KAB3532114.1"/>
    </source>
</evidence>
<feature type="domain" description="ATP-grasp" evidence="16">
    <location>
        <begin position="107"/>
        <end position="313"/>
    </location>
</feature>
<dbReference type="InterPro" id="IPR013815">
    <property type="entry name" value="ATP_grasp_subdomain_1"/>
</dbReference>
<dbReference type="Proteomes" id="UP000465601">
    <property type="component" value="Unassembled WGS sequence"/>
</dbReference>
<keyword evidence="8 14" id="KW-0658">Purine biosynthesis</keyword>
<dbReference type="Gene3D" id="3.30.1490.20">
    <property type="entry name" value="ATP-grasp fold, A domain"/>
    <property type="match status" value="1"/>
</dbReference>
<dbReference type="SUPFAM" id="SSF51246">
    <property type="entry name" value="Rudiment single hybrid motif"/>
    <property type="match status" value="1"/>
</dbReference>
<dbReference type="HAMAP" id="MF_00138">
    <property type="entry name" value="GARS"/>
    <property type="match status" value="1"/>
</dbReference>
<sequence length="417" mass="46082">MKILVIGEGGREHAIVWSLSKSPKVTKIYCAPGNPGIGEIAECVEIKANDIKALVEFSREISVDLTIVGPEEPLVMGIVDAFRKEGLRIIGPTKEGAMLEGSKAFSKRFMEKYKIPTGKYTEVSSYEGGLKSLLNYEYPVVIKADGLAAGKGVFICGDKQEAEEALKKILKDKVFGSSGDRVIVEEYLEGIETSILCFVDGNRILPMVSSQDHKRIYDGDRGPNTGGMGTYSPNDIYNEEMALDVKEEILEPTLYGIQQEGMDYRGIVFIGLMITPQGPKVLEYNVRFGDPETQVVLTRLETDLVEILQATLEKRLKKIDITWKEQAAVCVILASGGYPIEYQRGKEIKGLESIDTDVMVFHSGTKVIDEKIVTNGGRVLGITALGGNIEKARSKAYRNAEKIYFEGITYRRDIAQN</sequence>
<evidence type="ECO:0000256" key="9">
    <source>
        <dbReference type="ARBA" id="ARBA00022840"/>
    </source>
</evidence>
<dbReference type="SMART" id="SM01210">
    <property type="entry name" value="GARS_C"/>
    <property type="match status" value="1"/>
</dbReference>
<dbReference type="PROSITE" id="PS50975">
    <property type="entry name" value="ATP_GRASP"/>
    <property type="match status" value="1"/>
</dbReference>
<evidence type="ECO:0000256" key="15">
    <source>
        <dbReference type="PROSITE-ProRule" id="PRU00409"/>
    </source>
</evidence>
<keyword evidence="6" id="KW-0479">Metal-binding</keyword>
<evidence type="ECO:0000259" key="16">
    <source>
        <dbReference type="PROSITE" id="PS50975"/>
    </source>
</evidence>
<evidence type="ECO:0000256" key="10">
    <source>
        <dbReference type="ARBA" id="ARBA00023211"/>
    </source>
</evidence>
<dbReference type="Gene3D" id="3.40.50.20">
    <property type="match status" value="1"/>
</dbReference>
<dbReference type="Pfam" id="PF02843">
    <property type="entry name" value="GARS_C"/>
    <property type="match status" value="1"/>
</dbReference>
<dbReference type="InterPro" id="IPR011054">
    <property type="entry name" value="Rudment_hybrid_motif"/>
</dbReference>
<dbReference type="EC" id="6.3.4.13" evidence="4 14"/>
<comment type="cofactor">
    <cofactor evidence="1">
        <name>Mn(2+)</name>
        <dbReference type="ChEBI" id="CHEBI:29035"/>
    </cofactor>
</comment>
<dbReference type="Gene3D" id="3.90.600.10">
    <property type="entry name" value="Phosphoribosylglycinamide synthetase, C-terminal domain"/>
    <property type="match status" value="1"/>
</dbReference>
<dbReference type="UniPathway" id="UPA00074">
    <property type="reaction ID" value="UER00125"/>
</dbReference>
<evidence type="ECO:0000256" key="3">
    <source>
        <dbReference type="ARBA" id="ARBA00005174"/>
    </source>
</evidence>
<evidence type="ECO:0000256" key="8">
    <source>
        <dbReference type="ARBA" id="ARBA00022755"/>
    </source>
</evidence>
<dbReference type="OrthoDB" id="9807240at2"/>
<keyword evidence="5 14" id="KW-0436">Ligase</keyword>
<dbReference type="Pfam" id="PF01071">
    <property type="entry name" value="GARS_A"/>
    <property type="match status" value="1"/>
</dbReference>
<dbReference type="Gene3D" id="3.30.470.20">
    <property type="entry name" value="ATP-grasp fold, B domain"/>
    <property type="match status" value="1"/>
</dbReference>
<dbReference type="GO" id="GO:0005524">
    <property type="term" value="F:ATP binding"/>
    <property type="evidence" value="ECO:0007669"/>
    <property type="project" value="UniProtKB-UniRule"/>
</dbReference>
<keyword evidence="7 15" id="KW-0547">Nucleotide-binding</keyword>
<dbReference type="InterPro" id="IPR037123">
    <property type="entry name" value="PRibGlycinamide_synth_C_sf"/>
</dbReference>
<dbReference type="PANTHER" id="PTHR43472">
    <property type="entry name" value="PHOSPHORIBOSYLAMINE--GLYCINE LIGASE"/>
    <property type="match status" value="1"/>
</dbReference>
<evidence type="ECO:0000256" key="12">
    <source>
        <dbReference type="ARBA" id="ARBA00042242"/>
    </source>
</evidence>
<dbReference type="InterPro" id="IPR020559">
    <property type="entry name" value="PRibGlycinamide_synth_CS"/>
</dbReference>
<evidence type="ECO:0000256" key="6">
    <source>
        <dbReference type="ARBA" id="ARBA00022723"/>
    </source>
</evidence>
<dbReference type="EMBL" id="WBZB01000011">
    <property type="protein sequence ID" value="KAB3532114.1"/>
    <property type="molecule type" value="Genomic_DNA"/>
</dbReference>
<name>A0A833MB26_9FIRM</name>
<dbReference type="FunFam" id="3.40.50.20:FF:000006">
    <property type="entry name" value="Phosphoribosylamine--glycine ligase, chloroplastic"/>
    <property type="match status" value="1"/>
</dbReference>
<evidence type="ECO:0000256" key="1">
    <source>
        <dbReference type="ARBA" id="ARBA00001936"/>
    </source>
</evidence>
<keyword evidence="10" id="KW-0464">Manganese</keyword>
<accession>A0A833MB26</accession>
<dbReference type="NCBIfam" id="TIGR00877">
    <property type="entry name" value="purD"/>
    <property type="match status" value="1"/>
</dbReference>
<dbReference type="Pfam" id="PF02844">
    <property type="entry name" value="GARS_N"/>
    <property type="match status" value="1"/>
</dbReference>
<evidence type="ECO:0000256" key="2">
    <source>
        <dbReference type="ARBA" id="ARBA00001946"/>
    </source>
</evidence>
<dbReference type="InterPro" id="IPR020562">
    <property type="entry name" value="PRibGlycinamide_synth_N"/>
</dbReference>
<dbReference type="AlphaFoldDB" id="A0A833MB26"/>
<dbReference type="FunFam" id="3.90.600.10:FF:000001">
    <property type="entry name" value="Trifunctional purine biosynthetic protein adenosine-3"/>
    <property type="match status" value="1"/>
</dbReference>
<evidence type="ECO:0000256" key="14">
    <source>
        <dbReference type="HAMAP-Rule" id="MF_00138"/>
    </source>
</evidence>
<comment type="pathway">
    <text evidence="3 14">Purine metabolism; IMP biosynthesis via de novo pathway; N(1)-(5-phospho-D-ribosyl)glycinamide from 5-phospho-alpha-D-ribose 1-diphosphate: step 2/2.</text>
</comment>
<dbReference type="GO" id="GO:0006189">
    <property type="term" value="P:'de novo' IMP biosynthetic process"/>
    <property type="evidence" value="ECO:0007669"/>
    <property type="project" value="UniProtKB-UniRule"/>
</dbReference>
<dbReference type="PANTHER" id="PTHR43472:SF1">
    <property type="entry name" value="PHOSPHORIBOSYLAMINE--GLYCINE LIGASE, CHLOROPLASTIC"/>
    <property type="match status" value="1"/>
</dbReference>
<dbReference type="InterPro" id="IPR020561">
    <property type="entry name" value="PRibGlycinamid_synth_ATP-grasp"/>
</dbReference>
<comment type="catalytic activity">
    <reaction evidence="14">
        <text>5-phospho-beta-D-ribosylamine + glycine + ATP = N(1)-(5-phospho-beta-D-ribosyl)glycinamide + ADP + phosphate + H(+)</text>
        <dbReference type="Rhea" id="RHEA:17453"/>
        <dbReference type="ChEBI" id="CHEBI:15378"/>
        <dbReference type="ChEBI" id="CHEBI:30616"/>
        <dbReference type="ChEBI" id="CHEBI:43474"/>
        <dbReference type="ChEBI" id="CHEBI:57305"/>
        <dbReference type="ChEBI" id="CHEBI:58681"/>
        <dbReference type="ChEBI" id="CHEBI:143788"/>
        <dbReference type="ChEBI" id="CHEBI:456216"/>
        <dbReference type="EC" id="6.3.4.13"/>
    </reaction>
</comment>
<dbReference type="InterPro" id="IPR011761">
    <property type="entry name" value="ATP-grasp"/>
</dbReference>
<dbReference type="FunFam" id="3.30.470.20:FF:000018">
    <property type="entry name" value="Trifunctional purine biosynthetic protein adenosine-3"/>
    <property type="match status" value="1"/>
</dbReference>
<dbReference type="GO" id="GO:0046872">
    <property type="term" value="F:metal ion binding"/>
    <property type="evidence" value="ECO:0007669"/>
    <property type="project" value="UniProtKB-KW"/>
</dbReference>
<evidence type="ECO:0000256" key="4">
    <source>
        <dbReference type="ARBA" id="ARBA00013255"/>
    </source>
</evidence>
<dbReference type="SMART" id="SM01209">
    <property type="entry name" value="GARS_A"/>
    <property type="match status" value="1"/>
</dbReference>
<dbReference type="SUPFAM" id="SSF56059">
    <property type="entry name" value="Glutathione synthetase ATP-binding domain-like"/>
    <property type="match status" value="1"/>
</dbReference>
<evidence type="ECO:0000256" key="13">
    <source>
        <dbReference type="ARBA" id="ARBA00042864"/>
    </source>
</evidence>